<evidence type="ECO:0000259" key="8">
    <source>
        <dbReference type="Pfam" id="PF07992"/>
    </source>
</evidence>
<dbReference type="Pfam" id="PF02852">
    <property type="entry name" value="Pyr_redox_dim"/>
    <property type="match status" value="1"/>
</dbReference>
<dbReference type="PRINTS" id="PR00469">
    <property type="entry name" value="PNDRDTASEII"/>
</dbReference>
<dbReference type="SUPFAM" id="SSF55424">
    <property type="entry name" value="FAD/NAD-linked reductases, dimerisation (C-terminal) domain"/>
    <property type="match status" value="1"/>
</dbReference>
<dbReference type="InterPro" id="IPR023753">
    <property type="entry name" value="FAD/NAD-binding_dom"/>
</dbReference>
<accession>A0A430FNH0</accession>
<dbReference type="Gene3D" id="3.50.50.60">
    <property type="entry name" value="FAD/NAD(P)-binding domain"/>
    <property type="match status" value="2"/>
</dbReference>
<dbReference type="AlphaFoldDB" id="A0A430FNH0"/>
<keyword evidence="6" id="KW-0676">Redox-active center</keyword>
<dbReference type="Gene3D" id="3.30.390.30">
    <property type="match status" value="1"/>
</dbReference>
<proteinExistence type="inferred from homology"/>
<dbReference type="SUPFAM" id="SSF51905">
    <property type="entry name" value="FAD/NAD(P)-binding domain"/>
    <property type="match status" value="1"/>
</dbReference>
<dbReference type="GO" id="GO:0016491">
    <property type="term" value="F:oxidoreductase activity"/>
    <property type="evidence" value="ECO:0007669"/>
    <property type="project" value="UniProtKB-KW"/>
</dbReference>
<dbReference type="InterPro" id="IPR004099">
    <property type="entry name" value="Pyr_nucl-diS_OxRdtase_dimer"/>
</dbReference>
<protein>
    <submittedName>
        <fullName evidence="9">Pyridine nucleotide-disulfide oxidoreductase</fullName>
    </submittedName>
</protein>
<dbReference type="Proteomes" id="UP000287533">
    <property type="component" value="Unassembled WGS sequence"/>
</dbReference>
<dbReference type="InterPro" id="IPR016156">
    <property type="entry name" value="FAD/NAD-linked_Rdtase_dimer_sf"/>
</dbReference>
<comment type="similarity">
    <text evidence="2">Belongs to the class-III pyridine nucleotide-disulfide oxidoreductase family.</text>
</comment>
<dbReference type="InterPro" id="IPR050260">
    <property type="entry name" value="FAD-bd_OxRdtase"/>
</dbReference>
<dbReference type="RefSeq" id="WP_125979615.1">
    <property type="nucleotide sequence ID" value="NZ_QXGL01000001.1"/>
</dbReference>
<dbReference type="EMBL" id="QXGL01000001">
    <property type="protein sequence ID" value="RSX54366.1"/>
    <property type="molecule type" value="Genomic_DNA"/>
</dbReference>
<keyword evidence="4" id="KW-0274">FAD</keyword>
<comment type="cofactor">
    <cofactor evidence="1">
        <name>FAD</name>
        <dbReference type="ChEBI" id="CHEBI:57692"/>
    </cofactor>
</comment>
<dbReference type="PANTHER" id="PTHR43429">
    <property type="entry name" value="PYRIDINE NUCLEOTIDE-DISULFIDE OXIDOREDUCTASE DOMAIN-CONTAINING"/>
    <property type="match status" value="1"/>
</dbReference>
<evidence type="ECO:0000256" key="6">
    <source>
        <dbReference type="ARBA" id="ARBA00023284"/>
    </source>
</evidence>
<feature type="domain" description="FAD/NAD(P)-binding" evidence="8">
    <location>
        <begin position="3"/>
        <end position="322"/>
    </location>
</feature>
<dbReference type="Pfam" id="PF07992">
    <property type="entry name" value="Pyr_redox_2"/>
    <property type="match status" value="1"/>
</dbReference>
<evidence type="ECO:0000313" key="10">
    <source>
        <dbReference type="Proteomes" id="UP000287533"/>
    </source>
</evidence>
<evidence type="ECO:0000256" key="2">
    <source>
        <dbReference type="ARBA" id="ARBA00009130"/>
    </source>
</evidence>
<gene>
    <name evidence="9" type="ORF">D2E25_0674</name>
</gene>
<evidence type="ECO:0000256" key="4">
    <source>
        <dbReference type="ARBA" id="ARBA00022827"/>
    </source>
</evidence>
<dbReference type="PANTHER" id="PTHR43429:SF1">
    <property type="entry name" value="NAD(P)H SULFUR OXIDOREDUCTASE (COA-DEPENDENT)"/>
    <property type="match status" value="1"/>
</dbReference>
<keyword evidence="10" id="KW-1185">Reference proteome</keyword>
<dbReference type="OrthoDB" id="9802028at2"/>
<evidence type="ECO:0000256" key="5">
    <source>
        <dbReference type="ARBA" id="ARBA00023002"/>
    </source>
</evidence>
<evidence type="ECO:0000313" key="9">
    <source>
        <dbReference type="EMBL" id="RSX54366.1"/>
    </source>
</evidence>
<evidence type="ECO:0000256" key="3">
    <source>
        <dbReference type="ARBA" id="ARBA00022630"/>
    </source>
</evidence>
<keyword evidence="3" id="KW-0285">Flavoprotein</keyword>
<comment type="caution">
    <text evidence="9">The sequence shown here is derived from an EMBL/GenBank/DDBJ whole genome shotgun (WGS) entry which is preliminary data.</text>
</comment>
<dbReference type="InterPro" id="IPR036188">
    <property type="entry name" value="FAD/NAD-bd_sf"/>
</dbReference>
<evidence type="ECO:0000256" key="1">
    <source>
        <dbReference type="ARBA" id="ARBA00001974"/>
    </source>
</evidence>
<name>A0A430FNH0_9BIFI</name>
<evidence type="ECO:0000259" key="7">
    <source>
        <dbReference type="Pfam" id="PF02852"/>
    </source>
</evidence>
<keyword evidence="5" id="KW-0560">Oxidoreductase</keyword>
<feature type="domain" description="Pyridine nucleotide-disulphide oxidoreductase dimerisation" evidence="7">
    <location>
        <begin position="345"/>
        <end position="446"/>
    </location>
</feature>
<dbReference type="PRINTS" id="PR00368">
    <property type="entry name" value="FADPNR"/>
</dbReference>
<organism evidence="9 10">
    <name type="scientific">Bifidobacterium goeldii</name>
    <dbReference type="NCBI Taxonomy" id="2306975"/>
    <lineage>
        <taxon>Bacteria</taxon>
        <taxon>Bacillati</taxon>
        <taxon>Actinomycetota</taxon>
        <taxon>Actinomycetes</taxon>
        <taxon>Bifidobacteriales</taxon>
        <taxon>Bifidobacteriaceae</taxon>
        <taxon>Bifidobacterium</taxon>
    </lineage>
</organism>
<sequence length="462" mass="48852">MTTVAIVGCTHAGTFAATSILKNHPDWTVHVFERNGSLSFLSCGIALWVGDHVSDPKRMFYSSPEALAQAGATMHMRHDVLDVDVTGKTLHAKDLATGEVSEYTFDKLVITTGSAPVIPPIEGLEAAMEAGTVMLCKNWDHALAIKERAKSAKSAVVIGAGYIGAEIAEQFSEIGVKATLVDALPRVLANNFDANITDTVEQAFEAHGVTLALGQKVIAFRPATGSDGVEGSGVTVVTEKGEYTADVAILGAGFRPNTALFRDQVRMLKNGAIVIDDYMRVSLPDNTVLDDVFAAGDSATVRYNPTGADDYIPLATNAVRQGLLIGENIVCATKRYPGTQATSAVQLYDLAMSATGLTAGGAEKRGLAAKSTTIVQDYRPDFMLTTTPVTATIVWNPVTRRILGAQFLSKHDISQAANVVSVAIQAGFTIDQLAGADLFFQPNFSQPINFVGAVAIQAVAES</sequence>
<reference evidence="9 10" key="1">
    <citation type="submission" date="2018-09" db="EMBL/GenBank/DDBJ databases">
        <title>Characterization of the phylogenetic diversity of five novel species belonging to the genus Bifidobacterium.</title>
        <authorList>
            <person name="Lugli G.A."/>
            <person name="Duranti S."/>
            <person name="Milani C."/>
        </authorList>
    </citation>
    <scope>NUCLEOTIDE SEQUENCE [LARGE SCALE GENOMIC DNA]</scope>
    <source>
        <strain evidence="9 10">2034B</strain>
    </source>
</reference>